<dbReference type="Proteomes" id="UP001217325">
    <property type="component" value="Unassembled WGS sequence"/>
</dbReference>
<dbReference type="RefSeq" id="WP_080726729.1">
    <property type="nucleotide sequence ID" value="NZ_CP072108.1"/>
</dbReference>
<dbReference type="EC" id="3.4.21.89" evidence="1"/>
<reference evidence="4 5" key="1">
    <citation type="submission" date="2017-07" db="EMBL/GenBank/DDBJ databases">
        <title>Draft sequence of Rhodococcus enclensis 23b-28.</title>
        <authorList>
            <person name="Besaury L."/>
            <person name="Sancelme M."/>
            <person name="Amato P."/>
            <person name="Lallement A."/>
            <person name="Delort A.-M."/>
        </authorList>
    </citation>
    <scope>NUCLEOTIDE SEQUENCE [LARGE SCALE GENOMIC DNA]</scope>
    <source>
        <strain evidence="4 5">23b-28</strain>
    </source>
</reference>
<evidence type="ECO:0000256" key="2">
    <source>
        <dbReference type="SAM" id="Phobius"/>
    </source>
</evidence>
<keyword evidence="2" id="KW-0472">Membrane</keyword>
<evidence type="ECO:0000313" key="4">
    <source>
        <dbReference type="EMBL" id="PCK27111.1"/>
    </source>
</evidence>
<dbReference type="CDD" id="cd06530">
    <property type="entry name" value="S26_SPase_I"/>
    <property type="match status" value="1"/>
</dbReference>
<reference evidence="3" key="2">
    <citation type="submission" date="2023-02" db="EMBL/GenBank/DDBJ databases">
        <title>A novel hydrolase synthesized by Rhodococcus erythropolis HQ is responsible for the detoxification of Zearalenone.</title>
        <authorList>
            <person name="Hu J."/>
            <person name="Xu J."/>
        </authorList>
    </citation>
    <scope>NUCLEOTIDE SEQUENCE</scope>
    <source>
        <strain evidence="3">HQ</strain>
    </source>
</reference>
<dbReference type="InterPro" id="IPR001733">
    <property type="entry name" value="Peptidase_S26B"/>
</dbReference>
<dbReference type="GO" id="GO:0016020">
    <property type="term" value="C:membrane"/>
    <property type="evidence" value="ECO:0007669"/>
    <property type="project" value="UniProtKB-UniRule"/>
</dbReference>
<evidence type="ECO:0000313" key="5">
    <source>
        <dbReference type="Proteomes" id="UP000230886"/>
    </source>
</evidence>
<dbReference type="Proteomes" id="UP000230886">
    <property type="component" value="Unassembled WGS sequence"/>
</dbReference>
<gene>
    <name evidence="4" type="ORF">CHR55_12900</name>
    <name evidence="3" type="ORF">PXH69_29485</name>
</gene>
<dbReference type="GO" id="GO:0006465">
    <property type="term" value="P:signal peptide processing"/>
    <property type="evidence" value="ECO:0007669"/>
    <property type="project" value="UniProtKB-UniRule"/>
</dbReference>
<dbReference type="GO" id="GO:0009003">
    <property type="term" value="F:signal peptidase activity"/>
    <property type="evidence" value="ECO:0007669"/>
    <property type="project" value="UniProtKB-EC"/>
</dbReference>
<sequence>MIIAMDSTDEEVSVGRSRGKEIALNVAAVAGLICIIATLASLIFGIKPLVFRSGSMEPAISTGALALAKTVPATELAVGDVISVDNDQGVRITHRVVELESAGADTVLATLKGDANNVADRLPYTITEADRVFISVGGLGYVVAWLSSPLATFLGGGLVGAVLVIAFGRTKDRRLENARAATTNDARVDADETCGELQEAHND</sequence>
<dbReference type="InterPro" id="IPR019533">
    <property type="entry name" value="Peptidase_S26"/>
</dbReference>
<protein>
    <recommendedName>
        <fullName evidence="1">Signal peptidase I</fullName>
        <ecNumber evidence="1">3.4.21.89</ecNumber>
    </recommendedName>
</protein>
<keyword evidence="3" id="KW-0378">Hydrolase</keyword>
<dbReference type="EMBL" id="NOVD01000006">
    <property type="protein sequence ID" value="PCK27111.1"/>
    <property type="molecule type" value="Genomic_DNA"/>
</dbReference>
<dbReference type="GO" id="GO:0004252">
    <property type="term" value="F:serine-type endopeptidase activity"/>
    <property type="evidence" value="ECO:0007669"/>
    <property type="project" value="UniProtKB-UniRule"/>
</dbReference>
<accession>A0A2A5JDT2</accession>
<dbReference type="EMBL" id="JARDXE010000024">
    <property type="protein sequence ID" value="MDE8649112.1"/>
    <property type="molecule type" value="Genomic_DNA"/>
</dbReference>
<organism evidence="4 5">
    <name type="scientific">Rhodococcus qingshengii</name>
    <dbReference type="NCBI Taxonomy" id="334542"/>
    <lineage>
        <taxon>Bacteria</taxon>
        <taxon>Bacillati</taxon>
        <taxon>Actinomycetota</taxon>
        <taxon>Actinomycetes</taxon>
        <taxon>Mycobacteriales</taxon>
        <taxon>Nocardiaceae</taxon>
        <taxon>Rhodococcus</taxon>
        <taxon>Rhodococcus erythropolis group</taxon>
    </lineage>
</organism>
<evidence type="ECO:0000313" key="3">
    <source>
        <dbReference type="EMBL" id="MDE8649112.1"/>
    </source>
</evidence>
<feature type="transmembrane region" description="Helical" evidence="2">
    <location>
        <begin position="142"/>
        <end position="167"/>
    </location>
</feature>
<dbReference type="NCBIfam" id="TIGR02228">
    <property type="entry name" value="sigpep_I_arch"/>
    <property type="match status" value="1"/>
</dbReference>
<dbReference type="AlphaFoldDB" id="A0A2A5JDT2"/>
<proteinExistence type="predicted"/>
<keyword evidence="2" id="KW-1133">Transmembrane helix</keyword>
<evidence type="ECO:0000256" key="1">
    <source>
        <dbReference type="NCBIfam" id="TIGR02228"/>
    </source>
</evidence>
<keyword evidence="2" id="KW-0812">Transmembrane</keyword>
<name>A0A2A5JDT2_RHOSG</name>
<feature type="transmembrane region" description="Helical" evidence="2">
    <location>
        <begin position="22"/>
        <end position="46"/>
    </location>
</feature>
<comment type="caution">
    <text evidence="4">The sequence shown here is derived from an EMBL/GenBank/DDBJ whole genome shotgun (WGS) entry which is preliminary data.</text>
</comment>